<evidence type="ECO:0000256" key="1">
    <source>
        <dbReference type="ARBA" id="ARBA00004739"/>
    </source>
</evidence>
<evidence type="ECO:0000256" key="7">
    <source>
        <dbReference type="ARBA" id="ARBA00023062"/>
    </source>
</evidence>
<dbReference type="InterPro" id="IPR015659">
    <property type="entry name" value="Proline_oxidase"/>
</dbReference>
<dbReference type="UniPathway" id="UPA00261">
    <property type="reaction ID" value="UER00373"/>
</dbReference>
<dbReference type="PIRSF" id="PIRSF000196">
    <property type="entry name" value="Pro_dehydrog"/>
    <property type="match status" value="1"/>
</dbReference>
<proteinExistence type="predicted"/>
<evidence type="ECO:0000256" key="2">
    <source>
        <dbReference type="ARBA" id="ARBA00012695"/>
    </source>
</evidence>
<evidence type="ECO:0000256" key="6">
    <source>
        <dbReference type="ARBA" id="ARBA00023002"/>
    </source>
</evidence>
<name>A0A6J4LP82_9ACTN</name>
<organism evidence="12">
    <name type="scientific">uncultured Friedmanniella sp</name>
    <dbReference type="NCBI Taxonomy" id="335381"/>
    <lineage>
        <taxon>Bacteria</taxon>
        <taxon>Bacillati</taxon>
        <taxon>Actinomycetota</taxon>
        <taxon>Actinomycetes</taxon>
        <taxon>Propionibacteriales</taxon>
        <taxon>Nocardioidaceae</taxon>
        <taxon>Friedmanniella</taxon>
        <taxon>environmental samples</taxon>
    </lineage>
</organism>
<evidence type="ECO:0000256" key="4">
    <source>
        <dbReference type="ARBA" id="ARBA00022741"/>
    </source>
</evidence>
<feature type="binding site" evidence="10">
    <location>
        <begin position="205"/>
        <end position="207"/>
    </location>
    <ligand>
        <name>FAD</name>
        <dbReference type="ChEBI" id="CHEBI:57692"/>
    </ligand>
</feature>
<keyword evidence="3" id="KW-0285">Flavoprotein</keyword>
<dbReference type="PANTHER" id="PTHR13914">
    <property type="entry name" value="PROLINE OXIDASE"/>
    <property type="match status" value="1"/>
</dbReference>
<dbReference type="InterPro" id="IPR008219">
    <property type="entry name" value="PRODH_bac_arc"/>
</dbReference>
<dbReference type="Gene3D" id="3.20.20.220">
    <property type="match status" value="1"/>
</dbReference>
<reference evidence="12" key="1">
    <citation type="submission" date="2020-02" db="EMBL/GenBank/DDBJ databases">
        <authorList>
            <person name="Meier V. D."/>
        </authorList>
    </citation>
    <scope>NUCLEOTIDE SEQUENCE</scope>
    <source>
        <strain evidence="12">AVDCRST_MAG61</strain>
    </source>
</reference>
<keyword evidence="4 10" id="KW-0547">Nucleotide-binding</keyword>
<evidence type="ECO:0000256" key="3">
    <source>
        <dbReference type="ARBA" id="ARBA00022630"/>
    </source>
</evidence>
<feature type="binding site" evidence="9">
    <location>
        <position position="306"/>
    </location>
    <ligand>
        <name>substrate</name>
    </ligand>
</feature>
<feature type="domain" description="Proline dehydrogenase" evidence="11">
    <location>
        <begin position="56"/>
        <end position="317"/>
    </location>
</feature>
<evidence type="ECO:0000256" key="10">
    <source>
        <dbReference type="PIRSR" id="PIRSR000196-2"/>
    </source>
</evidence>
<dbReference type="PANTHER" id="PTHR13914:SF0">
    <property type="entry name" value="PROLINE DEHYDROGENASE 1, MITOCHONDRIAL"/>
    <property type="match status" value="1"/>
</dbReference>
<evidence type="ECO:0000256" key="8">
    <source>
        <dbReference type="ARBA" id="ARBA00048779"/>
    </source>
</evidence>
<dbReference type="SUPFAM" id="SSF51730">
    <property type="entry name" value="FAD-linked oxidoreductase"/>
    <property type="match status" value="1"/>
</dbReference>
<feature type="binding site" evidence="10">
    <location>
        <begin position="244"/>
        <end position="245"/>
    </location>
    <ligand>
        <name>FAD</name>
        <dbReference type="ChEBI" id="CHEBI:57692"/>
    </ligand>
</feature>
<dbReference type="GO" id="GO:0010133">
    <property type="term" value="P:L-proline catabolic process to L-glutamate"/>
    <property type="evidence" value="ECO:0007669"/>
    <property type="project" value="UniProtKB-UniPathway"/>
</dbReference>
<evidence type="ECO:0000256" key="9">
    <source>
        <dbReference type="PIRSR" id="PIRSR000196-1"/>
    </source>
</evidence>
<feature type="binding site" evidence="9">
    <location>
        <position position="307"/>
    </location>
    <ligand>
        <name>substrate</name>
    </ligand>
</feature>
<dbReference type="GO" id="GO:0000166">
    <property type="term" value="F:nucleotide binding"/>
    <property type="evidence" value="ECO:0007669"/>
    <property type="project" value="UniProtKB-KW"/>
</dbReference>
<comment type="catalytic activity">
    <reaction evidence="8">
        <text>L-proline + a quinone = (S)-1-pyrroline-5-carboxylate + a quinol + H(+)</text>
        <dbReference type="Rhea" id="RHEA:23784"/>
        <dbReference type="ChEBI" id="CHEBI:15378"/>
        <dbReference type="ChEBI" id="CHEBI:17388"/>
        <dbReference type="ChEBI" id="CHEBI:24646"/>
        <dbReference type="ChEBI" id="CHEBI:60039"/>
        <dbReference type="ChEBI" id="CHEBI:132124"/>
        <dbReference type="EC" id="1.5.5.2"/>
    </reaction>
</comment>
<keyword evidence="6 12" id="KW-0560">Oxidoreductase</keyword>
<protein>
    <recommendedName>
        <fullName evidence="2">proline dehydrogenase</fullName>
        <ecNumber evidence="2">1.5.5.2</ecNumber>
    </recommendedName>
</protein>
<dbReference type="GO" id="GO:0004657">
    <property type="term" value="F:proline dehydrogenase activity"/>
    <property type="evidence" value="ECO:0007669"/>
    <property type="project" value="UniProtKB-EC"/>
</dbReference>
<evidence type="ECO:0000259" key="11">
    <source>
        <dbReference type="Pfam" id="PF01619"/>
    </source>
</evidence>
<dbReference type="AlphaFoldDB" id="A0A6J4LP82"/>
<dbReference type="InterPro" id="IPR002872">
    <property type="entry name" value="Proline_DH_dom"/>
</dbReference>
<keyword evidence="5 10" id="KW-0274">FAD</keyword>
<evidence type="ECO:0000256" key="5">
    <source>
        <dbReference type="ARBA" id="ARBA00022827"/>
    </source>
</evidence>
<sequence length="326" mass="35458">MPSGRERPALGNPLRPVLLAAGRSPRLERAVSRVGLTRRVVDRFVPGESERAVLDAAASLLASGRFISVDYLGEDTTDARQAEATVQAYLSLLRDLGALPVPAHPGVPALEISVKLSALGQALPGDGHQVALANARTICRAADQAGVWVTVDAEDHTTTDSTLEIVRALRADHPDVATVLQAYLHRTEDDCRSLAGPGSRIRLCKGAYAEPASVAFQSAADVDDSYRRCLQVLMEGKGYPMVATHDPAMIDAARALVSSTGRGRNGYELQMLYGIRDAEQRRLVAEGHHVRVYTPYGDRWYGYFMRRLAERPANLTFFLRSLVSRG</sequence>
<feature type="binding site" evidence="10">
    <location>
        <position position="181"/>
    </location>
    <ligand>
        <name>FAD</name>
        <dbReference type="ChEBI" id="CHEBI:57692"/>
    </ligand>
</feature>
<comment type="cofactor">
    <cofactor evidence="10">
        <name>FAD</name>
        <dbReference type="ChEBI" id="CHEBI:57692"/>
    </cofactor>
    <text evidence="10">Binds 1 FAD per subunit.</text>
</comment>
<gene>
    <name evidence="12" type="ORF">AVDCRST_MAG61-3284</name>
</gene>
<feature type="binding site" evidence="9">
    <location>
        <position position="115"/>
    </location>
    <ligand>
        <name>substrate</name>
    </ligand>
</feature>
<dbReference type="InterPro" id="IPR029041">
    <property type="entry name" value="FAD-linked_oxidoreductase-like"/>
</dbReference>
<dbReference type="EMBL" id="CADCTT010000388">
    <property type="protein sequence ID" value="CAA9336177.1"/>
    <property type="molecule type" value="Genomic_DNA"/>
</dbReference>
<dbReference type="Pfam" id="PF01619">
    <property type="entry name" value="Pro_dh"/>
    <property type="match status" value="1"/>
</dbReference>
<evidence type="ECO:0000313" key="12">
    <source>
        <dbReference type="EMBL" id="CAA9336177.1"/>
    </source>
</evidence>
<comment type="pathway">
    <text evidence="1">Amino-acid degradation; L-proline degradation into L-glutamate; L-glutamate from L-proline: step 1/2.</text>
</comment>
<keyword evidence="7" id="KW-0642">Proline metabolism</keyword>
<dbReference type="EC" id="1.5.5.2" evidence="2"/>
<accession>A0A6J4LP82</accession>